<evidence type="ECO:0000313" key="9">
    <source>
        <dbReference type="Proteomes" id="UP000053300"/>
    </source>
</evidence>
<evidence type="ECO:0000256" key="1">
    <source>
        <dbReference type="ARBA" id="ARBA00022694"/>
    </source>
</evidence>
<dbReference type="RefSeq" id="WP_054065435.1">
    <property type="nucleotide sequence ID" value="NZ_CATYED010000006.1"/>
</dbReference>
<dbReference type="GO" id="GO:0004526">
    <property type="term" value="F:ribonuclease P activity"/>
    <property type="evidence" value="ECO:0007669"/>
    <property type="project" value="InterPro"/>
</dbReference>
<keyword evidence="9" id="KW-1185">Reference proteome</keyword>
<dbReference type="EMBL" id="CP020121">
    <property type="protein sequence ID" value="AQZ99794.1"/>
    <property type="molecule type" value="Genomic_DNA"/>
</dbReference>
<accession>A0A1V3TGY3</accession>
<evidence type="ECO:0000313" key="7">
    <source>
        <dbReference type="EMBL" id="AQZ99794.1"/>
    </source>
</evidence>
<protein>
    <submittedName>
        <fullName evidence="8">Uncharacterized protein</fullName>
    </submittedName>
</protein>
<evidence type="ECO:0000256" key="6">
    <source>
        <dbReference type="SAM" id="MobiDB-lite"/>
    </source>
</evidence>
<feature type="region of interest" description="Disordered" evidence="6">
    <location>
        <begin position="148"/>
        <end position="172"/>
    </location>
</feature>
<dbReference type="Gene3D" id="3.30.230.10">
    <property type="match status" value="1"/>
</dbReference>
<evidence type="ECO:0000256" key="2">
    <source>
        <dbReference type="ARBA" id="ARBA00022722"/>
    </source>
</evidence>
<keyword evidence="3" id="KW-0255">Endonuclease</keyword>
<keyword evidence="5" id="KW-0694">RNA-binding</keyword>
<evidence type="ECO:0000313" key="10">
    <source>
        <dbReference type="Proteomes" id="UP000242792"/>
    </source>
</evidence>
<dbReference type="OrthoDB" id="398329at2"/>
<evidence type="ECO:0000313" key="8">
    <source>
        <dbReference type="EMBL" id="KUF38436.1"/>
    </source>
</evidence>
<sequence length="172" mass="18665">MQRLKTRSQFQAAMSGGIVSRTPHFALHRLVLSEADVVKDAEPTGPGAKLAEQAPQALFVVPGCKMPQVWIGCMAPKRWAKHSVTRHLIKRQVYAVVSDSASQLQALPAAAYVVRLRAGFDRKQFISASSEPLKRAVRAELQQLLAHATRRKQSAAPKQTPPVAAATEPSPG</sequence>
<dbReference type="Proteomes" id="UP000242792">
    <property type="component" value="Chromosome"/>
</dbReference>
<dbReference type="KEGG" id="cke:B5M06_06140"/>
<dbReference type="GeneID" id="83038898"/>
<dbReference type="Pfam" id="PF00825">
    <property type="entry name" value="Ribonuclease_P"/>
    <property type="match status" value="1"/>
</dbReference>
<dbReference type="GO" id="GO:0000049">
    <property type="term" value="F:tRNA binding"/>
    <property type="evidence" value="ECO:0007669"/>
    <property type="project" value="InterPro"/>
</dbReference>
<accession>A0A0W7YU35</accession>
<gene>
    <name evidence="8" type="ORF">AS359_11650</name>
    <name evidence="7" type="ORF">B5M06_06140</name>
</gene>
<keyword evidence="4" id="KW-0378">Hydrolase</keyword>
<proteinExistence type="predicted"/>
<dbReference type="InterPro" id="IPR000100">
    <property type="entry name" value="RNase_P"/>
</dbReference>
<dbReference type="GO" id="GO:0008033">
    <property type="term" value="P:tRNA processing"/>
    <property type="evidence" value="ECO:0007669"/>
    <property type="project" value="UniProtKB-KW"/>
</dbReference>
<keyword evidence="1" id="KW-0819">tRNA processing</keyword>
<evidence type="ECO:0000256" key="5">
    <source>
        <dbReference type="ARBA" id="ARBA00022884"/>
    </source>
</evidence>
<reference evidence="8 9" key="1">
    <citation type="submission" date="2015-12" db="EMBL/GenBank/DDBJ databases">
        <title>Complete genome sequence of a multi-drug resistant strain Acidovorax sp. 12322-1.</title>
        <authorList>
            <person name="Ming D."/>
            <person name="Wang M."/>
            <person name="Hu S."/>
            <person name="Zhou Y."/>
            <person name="Jiang T."/>
        </authorList>
    </citation>
    <scope>NUCLEOTIDE SEQUENCE [LARGE SCALE GENOMIC DNA]</scope>
    <source>
        <strain evidence="8 9">12322-1</strain>
    </source>
</reference>
<dbReference type="EMBL" id="LPXH01000040">
    <property type="protein sequence ID" value="KUF38436.1"/>
    <property type="molecule type" value="Genomic_DNA"/>
</dbReference>
<dbReference type="InterPro" id="IPR014721">
    <property type="entry name" value="Ribsml_uS5_D2-typ_fold_subgr"/>
</dbReference>
<accession>A0A1V0BIT5</accession>
<evidence type="ECO:0000256" key="4">
    <source>
        <dbReference type="ARBA" id="ARBA00022801"/>
    </source>
</evidence>
<dbReference type="SUPFAM" id="SSF54211">
    <property type="entry name" value="Ribosomal protein S5 domain 2-like"/>
    <property type="match status" value="1"/>
</dbReference>
<dbReference type="STRING" id="225992.B5M06_06140"/>
<name>A0A0W7YU35_9BURK</name>
<evidence type="ECO:0000256" key="3">
    <source>
        <dbReference type="ARBA" id="ARBA00022759"/>
    </source>
</evidence>
<dbReference type="Proteomes" id="UP000053300">
    <property type="component" value="Unassembled WGS sequence"/>
</dbReference>
<reference evidence="7 10" key="2">
    <citation type="submission" date="2017-03" db="EMBL/GenBank/DDBJ databases">
        <title>Rapid Whole Genome Sequencing of Comamonas kerstersii Causing Continuous ambulatory Peritoneal Dialysis-Associated Peritonitis.</title>
        <authorList>
            <person name="Zheng B."/>
        </authorList>
    </citation>
    <scope>NUCLEOTIDE SEQUENCE [LARGE SCALE GENOMIC DNA]</scope>
    <source>
        <strain evidence="7 10">8943</strain>
    </source>
</reference>
<keyword evidence="2" id="KW-0540">Nuclease</keyword>
<organism evidence="8 9">
    <name type="scientific">Comamonas kerstersii</name>
    <dbReference type="NCBI Taxonomy" id="225992"/>
    <lineage>
        <taxon>Bacteria</taxon>
        <taxon>Pseudomonadati</taxon>
        <taxon>Pseudomonadota</taxon>
        <taxon>Betaproteobacteria</taxon>
        <taxon>Burkholderiales</taxon>
        <taxon>Comamonadaceae</taxon>
        <taxon>Comamonas</taxon>
    </lineage>
</organism>
<dbReference type="AlphaFoldDB" id="A0A0W7YU35"/>
<dbReference type="InterPro" id="IPR020568">
    <property type="entry name" value="Ribosomal_Su5_D2-typ_SF"/>
</dbReference>